<dbReference type="Pfam" id="PF05768">
    <property type="entry name" value="Glrx-like"/>
    <property type="match status" value="1"/>
</dbReference>
<dbReference type="InterPro" id="IPR036249">
    <property type="entry name" value="Thioredoxin-like_sf"/>
</dbReference>
<dbReference type="EMBL" id="CP012523">
    <property type="protein sequence ID" value="ALC38255.1"/>
    <property type="molecule type" value="Genomic_DNA"/>
</dbReference>
<name>A0A0M4EE23_DROBS</name>
<dbReference type="OMA" id="QFLCMHS"/>
<dbReference type="InterPro" id="IPR008554">
    <property type="entry name" value="Glutaredoxin-like"/>
</dbReference>
<reference evidence="1 2" key="1">
    <citation type="submission" date="2015-08" db="EMBL/GenBank/DDBJ databases">
        <title>Ancestral chromatin configuration constrains chromatin evolution on differentiating sex chromosomes in Drosophila.</title>
        <authorList>
            <person name="Zhou Q."/>
            <person name="Bachtrog D."/>
        </authorList>
    </citation>
    <scope>NUCLEOTIDE SEQUENCE [LARGE SCALE GENOMIC DNA]</scope>
    <source>
        <tissue evidence="1">Whole larvae</tissue>
    </source>
</reference>
<protein>
    <submittedName>
        <fullName evidence="1">CG9147</fullName>
    </submittedName>
</protein>
<sequence>MPAIWRLHCKKSMHTKLWRHFSTKSKPNAVVIAAAVRTPTKLPGGAAKGEKQLAALIIDELVKRTSMPRDIFKQLIMCSSSDVVSDDTITHMLKNLGLKSCEAHALQDKQCSLNGLQMSLERLRQNQEQEQCIILADTRANLKQSDDQILHSELMTTTGYFGGKAAQEAGNIVHAGAAALALTTTKLAERLDLQPLALVREYLVEHNDKQAIYRLSGMDPIKLTDVHSWQLAMEQQRQQRLGTLANLKSNDVSIYDVNNITASHLLTHTVHALPNGNKACVVMEQEGRCLLLVLEKLIPQSAKGLPQLTLYTKEPCSLCDDLTAELEEKFHGEFELQKVYIDQKENVRFLRLFRFDIPVLFLNGQFLCMHRLNEQLLRERLAALKNNKTA</sequence>
<dbReference type="PANTHER" id="PTHR33558">
    <property type="entry name" value="GLUTAREDOXIN-LIKE PROTEIN C5ORF63 HOMOLOG"/>
    <property type="match status" value="1"/>
</dbReference>
<gene>
    <name evidence="1" type="ORF">Dbus_chr2Lg340</name>
</gene>
<dbReference type="PANTHER" id="PTHR33558:SF1">
    <property type="entry name" value="GLUTAREDOXIN-LIKE PROTEIN C5ORF63 HOMOLOG"/>
    <property type="match status" value="1"/>
</dbReference>
<dbReference type="InterPro" id="IPR052565">
    <property type="entry name" value="Glutaredoxin-like_YDR286C"/>
</dbReference>
<accession>A0A0M4EE23</accession>
<dbReference type="Gene3D" id="3.40.30.10">
    <property type="entry name" value="Glutaredoxin"/>
    <property type="match status" value="1"/>
</dbReference>
<keyword evidence="2" id="KW-1185">Reference proteome</keyword>
<proteinExistence type="predicted"/>
<organism evidence="1 2">
    <name type="scientific">Drosophila busckii</name>
    <name type="common">Fruit fly</name>
    <dbReference type="NCBI Taxonomy" id="30019"/>
    <lineage>
        <taxon>Eukaryota</taxon>
        <taxon>Metazoa</taxon>
        <taxon>Ecdysozoa</taxon>
        <taxon>Arthropoda</taxon>
        <taxon>Hexapoda</taxon>
        <taxon>Insecta</taxon>
        <taxon>Pterygota</taxon>
        <taxon>Neoptera</taxon>
        <taxon>Endopterygota</taxon>
        <taxon>Diptera</taxon>
        <taxon>Brachycera</taxon>
        <taxon>Muscomorpha</taxon>
        <taxon>Ephydroidea</taxon>
        <taxon>Drosophilidae</taxon>
        <taxon>Drosophila</taxon>
    </lineage>
</organism>
<dbReference type="STRING" id="30019.A0A0M4EE23"/>
<evidence type="ECO:0000313" key="2">
    <source>
        <dbReference type="Proteomes" id="UP000494163"/>
    </source>
</evidence>
<dbReference type="AlphaFoldDB" id="A0A0M4EE23"/>
<dbReference type="SUPFAM" id="SSF52833">
    <property type="entry name" value="Thioredoxin-like"/>
    <property type="match status" value="1"/>
</dbReference>
<dbReference type="OrthoDB" id="429967at2759"/>
<evidence type="ECO:0000313" key="1">
    <source>
        <dbReference type="EMBL" id="ALC38255.1"/>
    </source>
</evidence>
<dbReference type="Proteomes" id="UP000494163">
    <property type="component" value="Chromosome 2L"/>
</dbReference>